<proteinExistence type="predicted"/>
<accession>A0A448WF97</accession>
<comment type="caution">
    <text evidence="1">The sequence shown here is derived from an EMBL/GenBank/DDBJ whole genome shotgun (WGS) entry which is preliminary data.</text>
</comment>
<name>A0A448WF97_9PLAT</name>
<keyword evidence="2" id="KW-1185">Reference proteome</keyword>
<gene>
    <name evidence="1" type="ORF">PXEA_LOCUS3806</name>
</gene>
<reference evidence="1" key="1">
    <citation type="submission" date="2018-11" db="EMBL/GenBank/DDBJ databases">
        <authorList>
            <consortium name="Pathogen Informatics"/>
        </authorList>
    </citation>
    <scope>NUCLEOTIDE SEQUENCE</scope>
</reference>
<protein>
    <submittedName>
        <fullName evidence="1">Uncharacterized protein</fullName>
    </submittedName>
</protein>
<dbReference type="AlphaFoldDB" id="A0A448WF97"/>
<organism evidence="1 2">
    <name type="scientific">Protopolystoma xenopodis</name>
    <dbReference type="NCBI Taxonomy" id="117903"/>
    <lineage>
        <taxon>Eukaryota</taxon>
        <taxon>Metazoa</taxon>
        <taxon>Spiralia</taxon>
        <taxon>Lophotrochozoa</taxon>
        <taxon>Platyhelminthes</taxon>
        <taxon>Monogenea</taxon>
        <taxon>Polyopisthocotylea</taxon>
        <taxon>Polystomatidea</taxon>
        <taxon>Polystomatidae</taxon>
        <taxon>Protopolystoma</taxon>
    </lineage>
</organism>
<evidence type="ECO:0000313" key="1">
    <source>
        <dbReference type="EMBL" id="VEL10366.1"/>
    </source>
</evidence>
<dbReference type="Proteomes" id="UP000784294">
    <property type="component" value="Unassembled WGS sequence"/>
</dbReference>
<sequence length="264" mass="29493">MLLARLRLLANPQQGQAWRLSPFIWHRQIETWQQVKEAQVVDWADGGLEEWRLPHVPHCFGSDACSTEFGLRRCGPPFSFTGLEQVLGGPVAVYALYLRVGDQCVAEPDYSIICYALKQLGVPVLVVPSHWFWPSVCVCELVSVSTSNILVCHRSEWAASRPQSVQANNLLACSLKMPIYLRPLPAWGPQKREVLIFCLLVFCTSHQSQASKCSQIFSGCIHLVAVGKIGSSLECTVDRLANKSSTRHQAIQLVDCDRKMDSLM</sequence>
<evidence type="ECO:0000313" key="2">
    <source>
        <dbReference type="Proteomes" id="UP000784294"/>
    </source>
</evidence>
<dbReference type="EMBL" id="CAAALY010008801">
    <property type="protein sequence ID" value="VEL10366.1"/>
    <property type="molecule type" value="Genomic_DNA"/>
</dbReference>